<dbReference type="AlphaFoldDB" id="A0A1E5NYQ5"/>
<keyword evidence="3" id="KW-1185">Reference proteome</keyword>
<dbReference type="EMBL" id="MEHJ01000002">
    <property type="protein sequence ID" value="OEJ21427.1"/>
    <property type="molecule type" value="Genomic_DNA"/>
</dbReference>
<organism evidence="2 3">
    <name type="scientific">Streptomyces agglomeratus</name>
    <dbReference type="NCBI Taxonomy" id="285458"/>
    <lineage>
        <taxon>Bacteria</taxon>
        <taxon>Bacillati</taxon>
        <taxon>Actinomycetota</taxon>
        <taxon>Actinomycetes</taxon>
        <taxon>Kitasatosporales</taxon>
        <taxon>Streptomycetaceae</taxon>
        <taxon>Streptomyces</taxon>
    </lineage>
</organism>
<dbReference type="Proteomes" id="UP000095759">
    <property type="component" value="Unassembled WGS sequence"/>
</dbReference>
<comment type="caution">
    <text evidence="2">The sequence shown here is derived from an EMBL/GenBank/DDBJ whole genome shotgun (WGS) entry which is preliminary data.</text>
</comment>
<evidence type="ECO:0000256" key="1">
    <source>
        <dbReference type="SAM" id="MobiDB-lite"/>
    </source>
</evidence>
<name>A0A1E5NYQ5_9ACTN</name>
<protein>
    <recommendedName>
        <fullName evidence="4">DUF559 domain-containing protein</fullName>
    </recommendedName>
</protein>
<gene>
    <name evidence="2" type="ORF">AS594_38300</name>
</gene>
<evidence type="ECO:0000313" key="2">
    <source>
        <dbReference type="EMBL" id="OEJ21427.1"/>
    </source>
</evidence>
<dbReference type="STRING" id="285458.BGM19_38540"/>
<evidence type="ECO:0008006" key="4">
    <source>
        <dbReference type="Google" id="ProtNLM"/>
    </source>
</evidence>
<feature type="region of interest" description="Disordered" evidence="1">
    <location>
        <begin position="130"/>
        <end position="149"/>
    </location>
</feature>
<accession>A0A1E5NYQ5</accession>
<sequence>MGEDLRSLDAILSNPNGLSEDEVDRLRGERALGAADILLHRLGDAEAADVAADVTTVHLILWETDYGIDMYKALLEVEPYLLSRFTDDVLERIVEAMRTATIRDRGMNISYIEALPSIAEVSADWRKQLRAASGPRPTNQARRARLEPQHPMEDGLHFTNEWEHRVYKVLKERQAALPDNDTIGIMPLVAMRVRGHTYEPDLLVTYRGRAGVIEIDGPHHKGRASDDKSRERLIRHAGIHYVDRLDVQDTTQKAEVEKFVTDFLKQLGG</sequence>
<dbReference type="RefSeq" id="WP_069934115.1">
    <property type="nucleotide sequence ID" value="NZ_MEHJ01000002.1"/>
</dbReference>
<evidence type="ECO:0000313" key="3">
    <source>
        <dbReference type="Proteomes" id="UP000095759"/>
    </source>
</evidence>
<proteinExistence type="predicted"/>
<reference evidence="2 3" key="1">
    <citation type="submission" date="2016-08" db="EMBL/GenBank/DDBJ databases">
        <title>Complete genome sequence of Streptomyces agglomeratus strain 6-3-2, a novel anti-MRSA actinomycete isolated from Wuli of Tebit, China.</title>
        <authorList>
            <person name="Chen X."/>
        </authorList>
    </citation>
    <scope>NUCLEOTIDE SEQUENCE [LARGE SCALE GENOMIC DNA]</scope>
    <source>
        <strain evidence="2 3">6-3-2</strain>
    </source>
</reference>